<dbReference type="InterPro" id="IPR018306">
    <property type="entry name" value="Phage_T5_Orf172_DNA-bd"/>
</dbReference>
<dbReference type="InterPro" id="IPR027417">
    <property type="entry name" value="P-loop_NTPase"/>
</dbReference>
<dbReference type="RefSeq" id="WP_066109615.1">
    <property type="nucleotide sequence ID" value="NZ_JTJL01000057.1"/>
</dbReference>
<dbReference type="Pfam" id="PF10544">
    <property type="entry name" value="T5orf172"/>
    <property type="match status" value="1"/>
</dbReference>
<comment type="caution">
    <text evidence="3">The sequence shown here is derived from an EMBL/GenBank/DDBJ whole genome shotgun (WGS) entry which is preliminary data.</text>
</comment>
<evidence type="ECO:0000256" key="1">
    <source>
        <dbReference type="SAM" id="Coils"/>
    </source>
</evidence>
<evidence type="ECO:0000313" key="4">
    <source>
        <dbReference type="Proteomes" id="UP000092649"/>
    </source>
</evidence>
<dbReference type="SUPFAM" id="SSF52540">
    <property type="entry name" value="P-loop containing nucleoside triphosphate hydrolases"/>
    <property type="match status" value="1"/>
</dbReference>
<reference evidence="3 4" key="1">
    <citation type="submission" date="2014-11" db="EMBL/GenBank/DDBJ databases">
        <title>Pan-genome of Gallibacterium spp.</title>
        <authorList>
            <person name="Kudirkiene E."/>
            <person name="Bojesen A.M."/>
        </authorList>
    </citation>
    <scope>NUCLEOTIDE SEQUENCE [LARGE SCALE GENOMIC DNA]</scope>
    <source>
        <strain evidence="3 4">F150</strain>
    </source>
</reference>
<name>A0A1A7NQH4_9PAST</name>
<organism evidence="3 4">
    <name type="scientific">Gallibacterium salpingitidis</name>
    <dbReference type="NCBI Taxonomy" id="505341"/>
    <lineage>
        <taxon>Bacteria</taxon>
        <taxon>Pseudomonadati</taxon>
        <taxon>Pseudomonadota</taxon>
        <taxon>Gammaproteobacteria</taxon>
        <taxon>Pasteurellales</taxon>
        <taxon>Pasteurellaceae</taxon>
        <taxon>Gallibacterium</taxon>
    </lineage>
</organism>
<gene>
    <name evidence="3" type="ORF">QS62_09985</name>
</gene>
<dbReference type="EMBL" id="JTJL01000057">
    <property type="protein sequence ID" value="OBW91883.1"/>
    <property type="molecule type" value="Genomic_DNA"/>
</dbReference>
<proteinExistence type="predicted"/>
<dbReference type="PATRIC" id="fig|505341.3.peg.1999"/>
<keyword evidence="4" id="KW-1185">Reference proteome</keyword>
<feature type="domain" description="Bacteriophage T5 Orf172 DNA-binding" evidence="2">
    <location>
        <begin position="20"/>
        <end position="104"/>
    </location>
</feature>
<sequence>MANNYLSPLQQPKIYAYSDSRYPNMLKVGYTERDVETRIAEQYPIKTPSKSYQIVINELAVREDGSYFNDYEVHQTLQKMGVKRSEGEWFVSDRETVMAAIIAVRNRKMPQKNRIFDFAMRPEQQAAVARTKAYFTSFRNDPKNKNKDPKFLWNAKMRFGKTFATYQLVKEMNWRRILILTFKPAVKTAWQEDLQRHIDFTNWQFIDKQNIDQAEILKKRSEQLNKPMICFLSLQDLHGRTSTGKIKARNRWIYEINWDCVVFDEYHYGAWRNKTKEQFDDGELNTELADQLAFEEEILGLTPYHYLYLSGTPFRALNDGEFIEEQVFSWTYSDEQQAKIDWGNKPKNPYLALPKMVMMTYQMSEDLRRVAEKGENNEFDLNEFFAANGDGEQAQFKYINEVQQWLNWLRYGGEQHLVHIGVEKPPMPYSDVNLLGNLLHTVWFLPSVAACFAMRNLLAQPQNQFYHDYKVVVAAGSQAGIGENALPPVRNAIGDNPLESKSITLSCGKLLTGISIPEWSGIFMLCNLKSPETYFQAAFRVQTPWTMRDDQQQEIVIKDYCYVFDFALNRALAQISEYSTRLNPKESNPEKQVAEFIHFLPVLSYDGGSMKQFNAADILDYTLSGITATLLARRWESAMLVNVDNDTLDRLRNNPEAMAALQKIEGFRSLNQDIATIINRTESVKEKKRNAIAEERDLTTKEKQEIKEEEKERQSLRKQIQEKLIKFATRVPVFMYLTDLREHSLREVIEELEPDLFLSVTGLTQRDFQLLVNLNVFNQSQMNDAVYKFKRYEDASLEYTGIRKHHENFVGGYDTVITQSEYMHLN</sequence>
<keyword evidence="1" id="KW-0175">Coiled coil</keyword>
<keyword evidence="3" id="KW-0255">Endonuclease</keyword>
<dbReference type="OrthoDB" id="9813673at2"/>
<evidence type="ECO:0000313" key="3">
    <source>
        <dbReference type="EMBL" id="OBW91883.1"/>
    </source>
</evidence>
<evidence type="ECO:0000259" key="2">
    <source>
        <dbReference type="SMART" id="SM00974"/>
    </source>
</evidence>
<protein>
    <submittedName>
        <fullName evidence="3">Restriction endonuclease</fullName>
    </submittedName>
</protein>
<dbReference type="AlphaFoldDB" id="A0A1A7NQH4"/>
<feature type="coiled-coil region" evidence="1">
    <location>
        <begin position="684"/>
        <end position="726"/>
    </location>
</feature>
<dbReference type="Proteomes" id="UP000092649">
    <property type="component" value="Unassembled WGS sequence"/>
</dbReference>
<dbReference type="SMART" id="SM00974">
    <property type="entry name" value="T5orf172"/>
    <property type="match status" value="1"/>
</dbReference>
<keyword evidence="3" id="KW-0540">Nuclease</keyword>
<keyword evidence="3" id="KW-0378">Hydrolase</keyword>
<accession>A0A1A7NQH4</accession>
<dbReference type="Gene3D" id="3.40.50.300">
    <property type="entry name" value="P-loop containing nucleotide triphosphate hydrolases"/>
    <property type="match status" value="1"/>
</dbReference>
<dbReference type="GO" id="GO:0004519">
    <property type="term" value="F:endonuclease activity"/>
    <property type="evidence" value="ECO:0007669"/>
    <property type="project" value="UniProtKB-KW"/>
</dbReference>